<keyword evidence="3" id="KW-1185">Reference proteome</keyword>
<dbReference type="AlphaFoldDB" id="A0A9J6FJU7"/>
<name>A0A9J6FJU7_HAELO</name>
<reference evidence="2 3" key="1">
    <citation type="journal article" date="2020" name="Cell">
        <title>Large-Scale Comparative Analyses of Tick Genomes Elucidate Their Genetic Diversity and Vector Capacities.</title>
        <authorList>
            <consortium name="Tick Genome and Microbiome Consortium (TIGMIC)"/>
            <person name="Jia N."/>
            <person name="Wang J."/>
            <person name="Shi W."/>
            <person name="Du L."/>
            <person name="Sun Y."/>
            <person name="Zhan W."/>
            <person name="Jiang J.F."/>
            <person name="Wang Q."/>
            <person name="Zhang B."/>
            <person name="Ji P."/>
            <person name="Bell-Sakyi L."/>
            <person name="Cui X.M."/>
            <person name="Yuan T.T."/>
            <person name="Jiang B.G."/>
            <person name="Yang W.F."/>
            <person name="Lam T.T."/>
            <person name="Chang Q.C."/>
            <person name="Ding S.J."/>
            <person name="Wang X.J."/>
            <person name="Zhu J.G."/>
            <person name="Ruan X.D."/>
            <person name="Zhao L."/>
            <person name="Wei J.T."/>
            <person name="Ye R.Z."/>
            <person name="Que T.C."/>
            <person name="Du C.H."/>
            <person name="Zhou Y.H."/>
            <person name="Cheng J.X."/>
            <person name="Dai P.F."/>
            <person name="Guo W.B."/>
            <person name="Han X.H."/>
            <person name="Huang E.J."/>
            <person name="Li L.F."/>
            <person name="Wei W."/>
            <person name="Gao Y.C."/>
            <person name="Liu J.Z."/>
            <person name="Shao H.Z."/>
            <person name="Wang X."/>
            <person name="Wang C.C."/>
            <person name="Yang T.C."/>
            <person name="Huo Q.B."/>
            <person name="Li W."/>
            <person name="Chen H.Y."/>
            <person name="Chen S.E."/>
            <person name="Zhou L.G."/>
            <person name="Ni X.B."/>
            <person name="Tian J.H."/>
            <person name="Sheng Y."/>
            <person name="Liu T."/>
            <person name="Pan Y.S."/>
            <person name="Xia L.Y."/>
            <person name="Li J."/>
            <person name="Zhao F."/>
            <person name="Cao W.C."/>
        </authorList>
    </citation>
    <scope>NUCLEOTIDE SEQUENCE [LARGE SCALE GENOMIC DNA]</scope>
    <source>
        <strain evidence="2">HaeL-2018</strain>
    </source>
</reference>
<organism evidence="2 3">
    <name type="scientific">Haemaphysalis longicornis</name>
    <name type="common">Bush tick</name>
    <dbReference type="NCBI Taxonomy" id="44386"/>
    <lineage>
        <taxon>Eukaryota</taxon>
        <taxon>Metazoa</taxon>
        <taxon>Ecdysozoa</taxon>
        <taxon>Arthropoda</taxon>
        <taxon>Chelicerata</taxon>
        <taxon>Arachnida</taxon>
        <taxon>Acari</taxon>
        <taxon>Parasitiformes</taxon>
        <taxon>Ixodida</taxon>
        <taxon>Ixodoidea</taxon>
        <taxon>Ixodidae</taxon>
        <taxon>Haemaphysalinae</taxon>
        <taxon>Haemaphysalis</taxon>
    </lineage>
</organism>
<feature type="region of interest" description="Disordered" evidence="1">
    <location>
        <begin position="51"/>
        <end position="83"/>
    </location>
</feature>
<comment type="caution">
    <text evidence="2">The sequence shown here is derived from an EMBL/GenBank/DDBJ whole genome shotgun (WGS) entry which is preliminary data.</text>
</comment>
<sequence length="83" mass="9578">MDEKWTNGTETEFRRVNELHFRMLTSLFQAVFPYQTAPLTISSMSMEAYDLAGKQGNPHTKERPTRHVEHEDESQPAGPPMEL</sequence>
<evidence type="ECO:0000256" key="1">
    <source>
        <dbReference type="SAM" id="MobiDB-lite"/>
    </source>
</evidence>
<proteinExistence type="predicted"/>
<evidence type="ECO:0000313" key="3">
    <source>
        <dbReference type="Proteomes" id="UP000821853"/>
    </source>
</evidence>
<gene>
    <name evidence="2" type="ORF">HPB48_003848</name>
</gene>
<dbReference type="EMBL" id="JABSTR010000001">
    <property type="protein sequence ID" value="KAH9363219.1"/>
    <property type="molecule type" value="Genomic_DNA"/>
</dbReference>
<dbReference type="VEuPathDB" id="VectorBase:HLOH_061764"/>
<feature type="compositionally biased region" description="Basic and acidic residues" evidence="1">
    <location>
        <begin position="59"/>
        <end position="70"/>
    </location>
</feature>
<dbReference type="Proteomes" id="UP000821853">
    <property type="component" value="Chromosome 1"/>
</dbReference>
<protein>
    <submittedName>
        <fullName evidence="2">Uncharacterized protein</fullName>
    </submittedName>
</protein>
<accession>A0A9J6FJU7</accession>
<evidence type="ECO:0000313" key="2">
    <source>
        <dbReference type="EMBL" id="KAH9363219.1"/>
    </source>
</evidence>